<keyword evidence="1 4" id="KW-0808">Transferase</keyword>
<dbReference type="SUPFAM" id="SSF55729">
    <property type="entry name" value="Acyl-CoA N-acyltransferases (Nat)"/>
    <property type="match status" value="1"/>
</dbReference>
<reference evidence="4 5" key="1">
    <citation type="submission" date="2018-08" db="EMBL/GenBank/DDBJ databases">
        <title>Thalassotalea euphylliae genome.</title>
        <authorList>
            <person name="Summers S."/>
            <person name="Rice S.A."/>
            <person name="Freckelton M.L."/>
            <person name="Nedved B.T."/>
            <person name="Hadfield M.G."/>
        </authorList>
    </citation>
    <scope>NUCLEOTIDE SEQUENCE [LARGE SCALE GENOMIC DNA]</scope>
    <source>
        <strain evidence="4 5">H1</strain>
    </source>
</reference>
<evidence type="ECO:0000259" key="3">
    <source>
        <dbReference type="PROSITE" id="PS51186"/>
    </source>
</evidence>
<gene>
    <name evidence="4" type="ORF">DXX93_15495</name>
</gene>
<dbReference type="PANTHER" id="PTHR43877:SF5">
    <property type="entry name" value="BLL8307 PROTEIN"/>
    <property type="match status" value="1"/>
</dbReference>
<dbReference type="RefSeq" id="WP_116008890.1">
    <property type="nucleotide sequence ID" value="NZ_QUOU01000001.1"/>
</dbReference>
<organism evidence="4 5">
    <name type="scientific">Thalassotalea euphylliae</name>
    <dbReference type="NCBI Taxonomy" id="1655234"/>
    <lineage>
        <taxon>Bacteria</taxon>
        <taxon>Pseudomonadati</taxon>
        <taxon>Pseudomonadota</taxon>
        <taxon>Gammaproteobacteria</taxon>
        <taxon>Alteromonadales</taxon>
        <taxon>Colwelliaceae</taxon>
        <taxon>Thalassotalea</taxon>
    </lineage>
</organism>
<dbReference type="OrthoDB" id="9803233at2"/>
<evidence type="ECO:0000313" key="4">
    <source>
        <dbReference type="EMBL" id="REL27823.1"/>
    </source>
</evidence>
<dbReference type="Pfam" id="PF00583">
    <property type="entry name" value="Acetyltransf_1"/>
    <property type="match status" value="1"/>
</dbReference>
<evidence type="ECO:0000256" key="1">
    <source>
        <dbReference type="ARBA" id="ARBA00022679"/>
    </source>
</evidence>
<dbReference type="InterPro" id="IPR000182">
    <property type="entry name" value="GNAT_dom"/>
</dbReference>
<name>A0A3E0TTU6_9GAMM</name>
<proteinExistence type="predicted"/>
<accession>A0A3E0TTU6</accession>
<dbReference type="PROSITE" id="PS51186">
    <property type="entry name" value="GNAT"/>
    <property type="match status" value="1"/>
</dbReference>
<comment type="caution">
    <text evidence="4">The sequence shown here is derived from an EMBL/GenBank/DDBJ whole genome shotgun (WGS) entry which is preliminary data.</text>
</comment>
<keyword evidence="2" id="KW-0012">Acyltransferase</keyword>
<protein>
    <submittedName>
        <fullName evidence="4">GNAT family N-acetyltransferase</fullName>
    </submittedName>
</protein>
<dbReference type="InterPro" id="IPR050832">
    <property type="entry name" value="Bact_Acetyltransf"/>
</dbReference>
<feature type="domain" description="N-acetyltransferase" evidence="3">
    <location>
        <begin position="3"/>
        <end position="152"/>
    </location>
</feature>
<evidence type="ECO:0000256" key="2">
    <source>
        <dbReference type="ARBA" id="ARBA00023315"/>
    </source>
</evidence>
<dbReference type="AlphaFoldDB" id="A0A3E0TTU6"/>
<dbReference type="Proteomes" id="UP000256478">
    <property type="component" value="Unassembled WGS sequence"/>
</dbReference>
<dbReference type="CDD" id="cd04301">
    <property type="entry name" value="NAT_SF"/>
    <property type="match status" value="1"/>
</dbReference>
<sequence length="153" mass="17291">MDIRLDDLTSAQVIELLEEHLADMQVTSPPESKHALDLDALKCASVLFWTLWDNDQLAGFAACKQLDASHAELKSMRTARSYKNKGVASRLLKHIINDVKAKGFDKLSLETGSMDYFAPARALYQKHGFSYCEPFSDYVDDPNSKFMTLNLRE</sequence>
<dbReference type="EMBL" id="QUOU01000001">
    <property type="protein sequence ID" value="REL27823.1"/>
    <property type="molecule type" value="Genomic_DNA"/>
</dbReference>
<dbReference type="GO" id="GO:0016747">
    <property type="term" value="F:acyltransferase activity, transferring groups other than amino-acyl groups"/>
    <property type="evidence" value="ECO:0007669"/>
    <property type="project" value="InterPro"/>
</dbReference>
<dbReference type="PANTHER" id="PTHR43877">
    <property type="entry name" value="AMINOALKYLPHOSPHONATE N-ACETYLTRANSFERASE-RELATED-RELATED"/>
    <property type="match status" value="1"/>
</dbReference>
<evidence type="ECO:0000313" key="5">
    <source>
        <dbReference type="Proteomes" id="UP000256478"/>
    </source>
</evidence>
<dbReference type="InterPro" id="IPR016181">
    <property type="entry name" value="Acyl_CoA_acyltransferase"/>
</dbReference>
<dbReference type="Gene3D" id="3.40.630.30">
    <property type="match status" value="1"/>
</dbReference>